<comment type="caution">
    <text evidence="2">The sequence shown here is derived from an EMBL/GenBank/DDBJ whole genome shotgun (WGS) entry which is preliminary data.</text>
</comment>
<protein>
    <submittedName>
        <fullName evidence="2">Uncharacterized protein</fullName>
    </submittedName>
</protein>
<dbReference type="Proteomes" id="UP000886595">
    <property type="component" value="Unassembled WGS sequence"/>
</dbReference>
<sequence>MYTIWPPSHGNRTHALAQSTTAPCRASQFIPRITSYQPSSNSNRSPGRFTPSRITGTPSYRPLVIILSSPAVSIPATLTLKLPLKVHSCVSRGLTKLWVAPVSKRVNAATPPTATDPTRY</sequence>
<evidence type="ECO:0000313" key="2">
    <source>
        <dbReference type="EMBL" id="KAG2330343.1"/>
    </source>
</evidence>
<feature type="region of interest" description="Disordered" evidence="1">
    <location>
        <begin position="35"/>
        <end position="54"/>
    </location>
</feature>
<dbReference type="AlphaFoldDB" id="A0A8X7WLN9"/>
<keyword evidence="3" id="KW-1185">Reference proteome</keyword>
<evidence type="ECO:0000313" key="3">
    <source>
        <dbReference type="Proteomes" id="UP000886595"/>
    </source>
</evidence>
<accession>A0A8X7WLN9</accession>
<evidence type="ECO:0000256" key="1">
    <source>
        <dbReference type="SAM" id="MobiDB-lite"/>
    </source>
</evidence>
<gene>
    <name evidence="2" type="ORF">Bca52824_001523</name>
</gene>
<organism evidence="2 3">
    <name type="scientific">Brassica carinata</name>
    <name type="common">Ethiopian mustard</name>
    <name type="synonym">Abyssinian cabbage</name>
    <dbReference type="NCBI Taxonomy" id="52824"/>
    <lineage>
        <taxon>Eukaryota</taxon>
        <taxon>Viridiplantae</taxon>
        <taxon>Streptophyta</taxon>
        <taxon>Embryophyta</taxon>
        <taxon>Tracheophyta</taxon>
        <taxon>Spermatophyta</taxon>
        <taxon>Magnoliopsida</taxon>
        <taxon>eudicotyledons</taxon>
        <taxon>Gunneridae</taxon>
        <taxon>Pentapetalae</taxon>
        <taxon>rosids</taxon>
        <taxon>malvids</taxon>
        <taxon>Brassicales</taxon>
        <taxon>Brassicaceae</taxon>
        <taxon>Brassiceae</taxon>
        <taxon>Brassica</taxon>
    </lineage>
</organism>
<feature type="compositionally biased region" description="Polar residues" evidence="1">
    <location>
        <begin position="35"/>
        <end position="45"/>
    </location>
</feature>
<proteinExistence type="predicted"/>
<reference evidence="2 3" key="1">
    <citation type="submission" date="2020-02" db="EMBL/GenBank/DDBJ databases">
        <authorList>
            <person name="Ma Q."/>
            <person name="Huang Y."/>
            <person name="Song X."/>
            <person name="Pei D."/>
        </authorList>
    </citation>
    <scope>NUCLEOTIDE SEQUENCE [LARGE SCALE GENOMIC DNA]</scope>
    <source>
        <strain evidence="2">Sxm20200214</strain>
        <tissue evidence="2">Leaf</tissue>
    </source>
</reference>
<dbReference type="EMBL" id="JAAMPC010000001">
    <property type="protein sequence ID" value="KAG2330343.1"/>
    <property type="molecule type" value="Genomic_DNA"/>
</dbReference>
<name>A0A8X7WLN9_BRACI</name>